<dbReference type="InterPro" id="IPR036398">
    <property type="entry name" value="CA_dom_sf"/>
</dbReference>
<dbReference type="KEGG" id="lak:106178876"/>
<dbReference type="RefSeq" id="XP_013417685.1">
    <property type="nucleotide sequence ID" value="XM_013562231.2"/>
</dbReference>
<evidence type="ECO:0000256" key="2">
    <source>
        <dbReference type="ARBA" id="ARBA00010718"/>
    </source>
</evidence>
<evidence type="ECO:0000256" key="9">
    <source>
        <dbReference type="SAM" id="Phobius"/>
    </source>
</evidence>
<dbReference type="Pfam" id="PF00194">
    <property type="entry name" value="Carb_anhydrase"/>
    <property type="match status" value="1"/>
</dbReference>
<evidence type="ECO:0000259" key="10">
    <source>
        <dbReference type="PROSITE" id="PS51144"/>
    </source>
</evidence>
<keyword evidence="9" id="KW-1133">Transmembrane helix</keyword>
<dbReference type="EC" id="4.2.1.1" evidence="3 8"/>
<dbReference type="GeneID" id="106178876"/>
<evidence type="ECO:0000256" key="7">
    <source>
        <dbReference type="ARBA" id="ARBA00048348"/>
    </source>
</evidence>
<dbReference type="PROSITE" id="PS51144">
    <property type="entry name" value="ALPHA_CA_2"/>
    <property type="match status" value="1"/>
</dbReference>
<dbReference type="GO" id="GO:0008270">
    <property type="term" value="F:zinc ion binding"/>
    <property type="evidence" value="ECO:0007669"/>
    <property type="project" value="UniProtKB-UniRule"/>
</dbReference>
<evidence type="ECO:0000256" key="6">
    <source>
        <dbReference type="ARBA" id="ARBA00023239"/>
    </source>
</evidence>
<organism evidence="11 12">
    <name type="scientific">Lingula anatina</name>
    <name type="common">Brachiopod</name>
    <name type="synonym">Lingula unguis</name>
    <dbReference type="NCBI Taxonomy" id="7574"/>
    <lineage>
        <taxon>Eukaryota</taxon>
        <taxon>Metazoa</taxon>
        <taxon>Spiralia</taxon>
        <taxon>Lophotrochozoa</taxon>
        <taxon>Brachiopoda</taxon>
        <taxon>Linguliformea</taxon>
        <taxon>Lingulata</taxon>
        <taxon>Lingulida</taxon>
        <taxon>Linguloidea</taxon>
        <taxon>Lingulidae</taxon>
        <taxon>Lingula</taxon>
    </lineage>
</organism>
<evidence type="ECO:0000256" key="1">
    <source>
        <dbReference type="ARBA" id="ARBA00002904"/>
    </source>
</evidence>
<dbReference type="OrthoDB" id="429145at2759"/>
<gene>
    <name evidence="12" type="primary">LOC106178876</name>
</gene>
<comment type="catalytic activity">
    <reaction evidence="7 8">
        <text>hydrogencarbonate + H(+) = CO2 + H2O</text>
        <dbReference type="Rhea" id="RHEA:10748"/>
        <dbReference type="ChEBI" id="CHEBI:15377"/>
        <dbReference type="ChEBI" id="CHEBI:15378"/>
        <dbReference type="ChEBI" id="CHEBI:16526"/>
        <dbReference type="ChEBI" id="CHEBI:17544"/>
        <dbReference type="EC" id="4.2.1.1"/>
    </reaction>
</comment>
<dbReference type="FunCoup" id="A0A1S3K4Y2">
    <property type="interactions" value="128"/>
</dbReference>
<keyword evidence="9" id="KW-0812">Transmembrane</keyword>
<dbReference type="STRING" id="7574.A0A1S3K4Y2"/>
<dbReference type="SUPFAM" id="SSF51069">
    <property type="entry name" value="Carbonic anhydrase"/>
    <property type="match status" value="1"/>
</dbReference>
<name>A0A1S3K4Y2_LINAN</name>
<keyword evidence="5 8" id="KW-0862">Zinc</keyword>
<dbReference type="InParanoid" id="A0A1S3K4Y2"/>
<dbReference type="AlphaFoldDB" id="A0A1S3K4Y2"/>
<proteinExistence type="inferred from homology"/>
<evidence type="ECO:0000313" key="12">
    <source>
        <dbReference type="RefSeq" id="XP_013417685.1"/>
    </source>
</evidence>
<dbReference type="GO" id="GO:0005886">
    <property type="term" value="C:plasma membrane"/>
    <property type="evidence" value="ECO:0007669"/>
    <property type="project" value="TreeGrafter"/>
</dbReference>
<feature type="transmembrane region" description="Helical" evidence="9">
    <location>
        <begin position="195"/>
        <end position="216"/>
    </location>
</feature>
<dbReference type="Proteomes" id="UP000085678">
    <property type="component" value="Unplaced"/>
</dbReference>
<evidence type="ECO:0000256" key="8">
    <source>
        <dbReference type="RuleBase" id="RU367011"/>
    </source>
</evidence>
<keyword evidence="4 8" id="KW-0479">Metal-binding</keyword>
<evidence type="ECO:0000256" key="3">
    <source>
        <dbReference type="ARBA" id="ARBA00012925"/>
    </source>
</evidence>
<evidence type="ECO:0000256" key="4">
    <source>
        <dbReference type="ARBA" id="ARBA00022723"/>
    </source>
</evidence>
<dbReference type="InterPro" id="IPR001148">
    <property type="entry name" value="CA_dom"/>
</dbReference>
<comment type="function">
    <text evidence="1 8">Reversible hydration of carbon dioxide.</text>
</comment>
<dbReference type="SMART" id="SM01057">
    <property type="entry name" value="Carb_anhydrase"/>
    <property type="match status" value="1"/>
</dbReference>
<protein>
    <recommendedName>
        <fullName evidence="3 8">Carbonic anhydrase</fullName>
        <ecNumber evidence="3 8">4.2.1.1</ecNumber>
    </recommendedName>
</protein>
<dbReference type="PANTHER" id="PTHR18952:SF265">
    <property type="entry name" value="CARBONIC ANHYDRASE"/>
    <property type="match status" value="1"/>
</dbReference>
<keyword evidence="6 8" id="KW-0456">Lyase</keyword>
<comment type="similarity">
    <text evidence="2 8">Belongs to the alpha-carbonic anhydrase family.</text>
</comment>
<dbReference type="InterPro" id="IPR018338">
    <property type="entry name" value="Carbonic_anhydrase_a-class_CS"/>
</dbReference>
<dbReference type="InterPro" id="IPR023561">
    <property type="entry name" value="Carbonic_anhydrase_a-class"/>
</dbReference>
<evidence type="ECO:0000313" key="11">
    <source>
        <dbReference type="Proteomes" id="UP000085678"/>
    </source>
</evidence>
<dbReference type="PROSITE" id="PS00162">
    <property type="entry name" value="ALPHA_CA_1"/>
    <property type="match status" value="1"/>
</dbReference>
<evidence type="ECO:0000256" key="5">
    <source>
        <dbReference type="ARBA" id="ARBA00022833"/>
    </source>
</evidence>
<dbReference type="Gene3D" id="3.10.200.10">
    <property type="entry name" value="Alpha carbonic anhydrase"/>
    <property type="match status" value="1"/>
</dbReference>
<reference evidence="12" key="1">
    <citation type="submission" date="2025-08" db="UniProtKB">
        <authorList>
            <consortium name="RefSeq"/>
        </authorList>
    </citation>
    <scope>IDENTIFICATION</scope>
    <source>
        <tissue evidence="12">Gonads</tissue>
    </source>
</reference>
<keyword evidence="11" id="KW-1185">Reference proteome</keyword>
<dbReference type="GO" id="GO:0004089">
    <property type="term" value="F:carbonate dehydratase activity"/>
    <property type="evidence" value="ECO:0007669"/>
    <property type="project" value="UniProtKB-UniRule"/>
</dbReference>
<dbReference type="PANTHER" id="PTHR18952">
    <property type="entry name" value="CARBONIC ANHYDRASE"/>
    <property type="match status" value="1"/>
</dbReference>
<accession>A0A1S3K4Y2</accession>
<sequence length="217" mass="24111">MGSGSYSINSTVFSTPYMLGQFHMHWGNSSSKGSEHFIDGKQYPLEMHFVHYSTKYPDFDSAQNKFDGLAVLGLLFSVQSEDNINLKPILDLLPNITESGASVRCPVVSLLNLLPSNKAYYRYRGSLTTPACYESILWSVFQETVGISESQLDQLRKNPYFAGTSKERTVDNFRPLQKLNGRVVSKMVVSVNDGLSIYSVTSYLLLLSLAGLTLLLG</sequence>
<keyword evidence="9" id="KW-0472">Membrane</keyword>
<comment type="cofactor">
    <cofactor evidence="8">
        <name>Zn(2+)</name>
        <dbReference type="ChEBI" id="CHEBI:29105"/>
    </cofactor>
</comment>
<feature type="domain" description="Alpha-carbonic anhydrase" evidence="10">
    <location>
        <begin position="1"/>
        <end position="188"/>
    </location>
</feature>